<keyword evidence="2" id="KW-1185">Reference proteome</keyword>
<dbReference type="PROSITE" id="PS51257">
    <property type="entry name" value="PROKAR_LIPOPROTEIN"/>
    <property type="match status" value="1"/>
</dbReference>
<dbReference type="EMBL" id="JMCB01000005">
    <property type="protein sequence ID" value="KFE69082.1"/>
    <property type="molecule type" value="Genomic_DNA"/>
</dbReference>
<accession>A0A085WN19</accession>
<name>A0A085WN19_9BACT</name>
<evidence type="ECO:0000313" key="1">
    <source>
        <dbReference type="EMBL" id="KFE69082.1"/>
    </source>
</evidence>
<reference evidence="1 2" key="1">
    <citation type="submission" date="2014-04" db="EMBL/GenBank/DDBJ databases">
        <title>Genome assembly of Hyalangium minutum DSM 14724.</title>
        <authorList>
            <person name="Sharma G."/>
            <person name="Subramanian S."/>
        </authorList>
    </citation>
    <scope>NUCLEOTIDE SEQUENCE [LARGE SCALE GENOMIC DNA]</scope>
    <source>
        <strain evidence="1 2">DSM 14724</strain>
    </source>
</reference>
<dbReference type="RefSeq" id="WP_044187807.1">
    <property type="nucleotide sequence ID" value="NZ_JMCB01000005.1"/>
</dbReference>
<protein>
    <recommendedName>
        <fullName evidence="3">Lipoprotein</fullName>
    </recommendedName>
</protein>
<dbReference type="STRING" id="394096.DB31_6984"/>
<evidence type="ECO:0000313" key="2">
    <source>
        <dbReference type="Proteomes" id="UP000028725"/>
    </source>
</evidence>
<gene>
    <name evidence="1" type="ORF">DB31_6984</name>
</gene>
<organism evidence="1 2">
    <name type="scientific">Hyalangium minutum</name>
    <dbReference type="NCBI Taxonomy" id="394096"/>
    <lineage>
        <taxon>Bacteria</taxon>
        <taxon>Pseudomonadati</taxon>
        <taxon>Myxococcota</taxon>
        <taxon>Myxococcia</taxon>
        <taxon>Myxococcales</taxon>
        <taxon>Cystobacterineae</taxon>
        <taxon>Archangiaceae</taxon>
        <taxon>Hyalangium</taxon>
    </lineage>
</organism>
<sequence>MNWKMRGLLGVALAAVLSCGPGKDDAMRLKEGSNLDDVVECPFLLCSNVDELCTELLFEYGRSPPLCVPDNICERMDCLEEGRRCVIFEGIPFEARCIKK</sequence>
<comment type="caution">
    <text evidence="1">The sequence shown here is derived from an EMBL/GenBank/DDBJ whole genome shotgun (WGS) entry which is preliminary data.</text>
</comment>
<dbReference type="Proteomes" id="UP000028725">
    <property type="component" value="Unassembled WGS sequence"/>
</dbReference>
<dbReference type="AlphaFoldDB" id="A0A085WN19"/>
<evidence type="ECO:0008006" key="3">
    <source>
        <dbReference type="Google" id="ProtNLM"/>
    </source>
</evidence>
<proteinExistence type="predicted"/>